<gene>
    <name evidence="2" type="primary">jockeypol_199</name>
    <name evidence="2" type="ORF">CEXT_430661</name>
</gene>
<keyword evidence="3" id="KW-1185">Reference proteome</keyword>
<dbReference type="AlphaFoldDB" id="A0AAV4VAG1"/>
<evidence type="ECO:0000313" key="3">
    <source>
        <dbReference type="Proteomes" id="UP001054945"/>
    </source>
</evidence>
<feature type="compositionally biased region" description="Basic residues" evidence="1">
    <location>
        <begin position="26"/>
        <end position="43"/>
    </location>
</feature>
<evidence type="ECO:0000256" key="1">
    <source>
        <dbReference type="SAM" id="MobiDB-lite"/>
    </source>
</evidence>
<dbReference type="GO" id="GO:0003964">
    <property type="term" value="F:RNA-directed DNA polymerase activity"/>
    <property type="evidence" value="ECO:0007669"/>
    <property type="project" value="UniProtKB-KW"/>
</dbReference>
<proteinExistence type="predicted"/>
<sequence length="319" mass="35599">MNDMSQMLQDLKSRLPPPEPVAPMNKKTKRTKTLTSSKSKKTKSSSNDIVLSNKFSALDNGTDTDTPATSLNDSDHANEIKIPKAINDMQVDDEFPSLNDSMQINDSKKRPCIPPIVDKQLKIVIRGLPNDYPTADLVEDLRIESFHVEYVTQLKHRGGKGNMPLFLAVLPKADQSKNLFNLEFLNHFKIKCEPLRKKPGPVQCFNCQQFFHHSRFCSRNPVCVKCGGPHKSGNCPKPKDSPALCALCKGDHTANYSGCLRNPADFVPAPPPKFNVWEERLKHPKLRINLQHPTSANNIPPSASVTDIPKEITSLSENN</sequence>
<keyword evidence="2" id="KW-0695">RNA-directed DNA polymerase</keyword>
<dbReference type="Proteomes" id="UP001054945">
    <property type="component" value="Unassembled WGS sequence"/>
</dbReference>
<organism evidence="2 3">
    <name type="scientific">Caerostris extrusa</name>
    <name type="common">Bark spider</name>
    <name type="synonym">Caerostris bankana</name>
    <dbReference type="NCBI Taxonomy" id="172846"/>
    <lineage>
        <taxon>Eukaryota</taxon>
        <taxon>Metazoa</taxon>
        <taxon>Ecdysozoa</taxon>
        <taxon>Arthropoda</taxon>
        <taxon>Chelicerata</taxon>
        <taxon>Arachnida</taxon>
        <taxon>Araneae</taxon>
        <taxon>Araneomorphae</taxon>
        <taxon>Entelegynae</taxon>
        <taxon>Araneoidea</taxon>
        <taxon>Araneidae</taxon>
        <taxon>Caerostris</taxon>
    </lineage>
</organism>
<name>A0AAV4VAG1_CAEEX</name>
<comment type="caution">
    <text evidence="2">The sequence shown here is derived from an EMBL/GenBank/DDBJ whole genome shotgun (WGS) entry which is preliminary data.</text>
</comment>
<reference evidence="2 3" key="1">
    <citation type="submission" date="2021-06" db="EMBL/GenBank/DDBJ databases">
        <title>Caerostris extrusa draft genome.</title>
        <authorList>
            <person name="Kono N."/>
            <person name="Arakawa K."/>
        </authorList>
    </citation>
    <scope>NUCLEOTIDE SEQUENCE [LARGE SCALE GENOMIC DNA]</scope>
</reference>
<keyword evidence="2" id="KW-0548">Nucleotidyltransferase</keyword>
<dbReference type="EMBL" id="BPLR01014138">
    <property type="protein sequence ID" value="GIY66663.1"/>
    <property type="molecule type" value="Genomic_DNA"/>
</dbReference>
<feature type="region of interest" description="Disordered" evidence="1">
    <location>
        <begin position="1"/>
        <end position="49"/>
    </location>
</feature>
<evidence type="ECO:0000313" key="2">
    <source>
        <dbReference type="EMBL" id="GIY66663.1"/>
    </source>
</evidence>
<protein>
    <submittedName>
        <fullName evidence="2">RNA-directed DNA polymerase from mobile element jockey</fullName>
    </submittedName>
</protein>
<accession>A0AAV4VAG1</accession>
<keyword evidence="2" id="KW-0808">Transferase</keyword>